<dbReference type="Pfam" id="PF00355">
    <property type="entry name" value="Rieske"/>
    <property type="match status" value="1"/>
</dbReference>
<accession>B4VLH0</accession>
<dbReference type="InterPro" id="IPR017941">
    <property type="entry name" value="Rieske_2Fe-2S"/>
</dbReference>
<keyword evidence="9" id="KW-1185">Reference proteome</keyword>
<keyword evidence="3" id="KW-0408">Iron</keyword>
<dbReference type="InterPro" id="IPR014349">
    <property type="entry name" value="Rieske_Fe-S_prot"/>
</dbReference>
<dbReference type="GO" id="GO:0046872">
    <property type="term" value="F:metal ion binding"/>
    <property type="evidence" value="ECO:0007669"/>
    <property type="project" value="UniProtKB-KW"/>
</dbReference>
<dbReference type="PROSITE" id="PS51296">
    <property type="entry name" value="RIESKE"/>
    <property type="match status" value="1"/>
</dbReference>
<evidence type="ECO:0000259" key="7">
    <source>
        <dbReference type="PROSITE" id="PS51296"/>
    </source>
</evidence>
<dbReference type="SUPFAM" id="SSF50022">
    <property type="entry name" value="ISP domain"/>
    <property type="match status" value="1"/>
</dbReference>
<gene>
    <name evidence="8" type="ORF">MC7420_628</name>
</gene>
<keyword evidence="1" id="KW-0001">2Fe-2S</keyword>
<dbReference type="PANTHER" id="PTHR10134">
    <property type="entry name" value="CYTOCHROME B-C1 COMPLEX SUBUNIT RIESKE, MITOCHONDRIAL"/>
    <property type="match status" value="1"/>
</dbReference>
<dbReference type="InterPro" id="IPR005805">
    <property type="entry name" value="Rieske_Fe-S_prot_C"/>
</dbReference>
<evidence type="ECO:0000313" key="8">
    <source>
        <dbReference type="EMBL" id="EDX77491.1"/>
    </source>
</evidence>
<feature type="domain" description="Rieske" evidence="7">
    <location>
        <begin position="53"/>
        <end position="147"/>
    </location>
</feature>
<keyword evidence="2" id="KW-0479">Metal-binding</keyword>
<dbReference type="HOGENOM" id="CLU_055690_1_1_3"/>
<evidence type="ECO:0000256" key="6">
    <source>
        <dbReference type="ARBA" id="ARBA00034078"/>
    </source>
</evidence>
<keyword evidence="5" id="KW-1015">Disulfide bond</keyword>
<protein>
    <submittedName>
        <fullName evidence="8">Rieske (2Fe-2S) domain protein</fullName>
    </submittedName>
</protein>
<dbReference type="GO" id="GO:0016020">
    <property type="term" value="C:membrane"/>
    <property type="evidence" value="ECO:0007669"/>
    <property type="project" value="InterPro"/>
</dbReference>
<proteinExistence type="predicted"/>
<dbReference type="RefSeq" id="WP_006099599.1">
    <property type="nucleotide sequence ID" value="NZ_DS989844.1"/>
</dbReference>
<dbReference type="InterPro" id="IPR036922">
    <property type="entry name" value="Rieske_2Fe-2S_sf"/>
</dbReference>
<dbReference type="PROSITE" id="PS51257">
    <property type="entry name" value="PROKAR_LIPOPROTEIN"/>
    <property type="match status" value="1"/>
</dbReference>
<dbReference type="OrthoDB" id="9767869at2"/>
<dbReference type="PRINTS" id="PR00162">
    <property type="entry name" value="RIESKE"/>
</dbReference>
<evidence type="ECO:0000256" key="5">
    <source>
        <dbReference type="ARBA" id="ARBA00023157"/>
    </source>
</evidence>
<evidence type="ECO:0000313" key="9">
    <source>
        <dbReference type="Proteomes" id="UP000003835"/>
    </source>
</evidence>
<evidence type="ECO:0000256" key="2">
    <source>
        <dbReference type="ARBA" id="ARBA00022723"/>
    </source>
</evidence>
<dbReference type="GO" id="GO:0016705">
    <property type="term" value="F:oxidoreductase activity, acting on paired donors, with incorporation or reduction of molecular oxygen"/>
    <property type="evidence" value="ECO:0007669"/>
    <property type="project" value="UniProtKB-ARBA"/>
</dbReference>
<evidence type="ECO:0000256" key="4">
    <source>
        <dbReference type="ARBA" id="ARBA00023014"/>
    </source>
</evidence>
<organism evidence="8 9">
    <name type="scientific">Coleofasciculus chthonoplastes PCC 7420</name>
    <dbReference type="NCBI Taxonomy" id="118168"/>
    <lineage>
        <taxon>Bacteria</taxon>
        <taxon>Bacillati</taxon>
        <taxon>Cyanobacteriota</taxon>
        <taxon>Cyanophyceae</taxon>
        <taxon>Coleofasciculales</taxon>
        <taxon>Coleofasciculaceae</taxon>
        <taxon>Coleofasciculus</taxon>
    </lineage>
</organism>
<name>B4VLH0_9CYAN</name>
<dbReference type="GO" id="GO:0004497">
    <property type="term" value="F:monooxygenase activity"/>
    <property type="evidence" value="ECO:0007669"/>
    <property type="project" value="UniProtKB-ARBA"/>
</dbReference>
<dbReference type="AlphaFoldDB" id="B4VLH0"/>
<dbReference type="eggNOG" id="COG0723">
    <property type="taxonomic scope" value="Bacteria"/>
</dbReference>
<evidence type="ECO:0000256" key="3">
    <source>
        <dbReference type="ARBA" id="ARBA00023004"/>
    </source>
</evidence>
<dbReference type="Gene3D" id="2.102.10.10">
    <property type="entry name" value="Rieske [2Fe-2S] iron-sulphur domain"/>
    <property type="match status" value="1"/>
</dbReference>
<dbReference type="EMBL" id="DS989844">
    <property type="protein sequence ID" value="EDX77491.1"/>
    <property type="molecule type" value="Genomic_DNA"/>
</dbReference>
<dbReference type="GO" id="GO:0051537">
    <property type="term" value="F:2 iron, 2 sulfur cluster binding"/>
    <property type="evidence" value="ECO:0007669"/>
    <property type="project" value="UniProtKB-KW"/>
</dbReference>
<dbReference type="Proteomes" id="UP000003835">
    <property type="component" value="Unassembled WGS sequence"/>
</dbReference>
<comment type="cofactor">
    <cofactor evidence="6">
        <name>[2Fe-2S] cluster</name>
        <dbReference type="ChEBI" id="CHEBI:190135"/>
    </cofactor>
</comment>
<keyword evidence="4" id="KW-0411">Iron-sulfur</keyword>
<sequence length="150" mass="16170">MNRRDFLTWVGIGGIASYLPVAMVACSPKTEESTSTTNSTTNTTRADGFESVGTVAQLDQDGEILNEKFSAGSILVVRDPEDSNRIIAVNPTCTHTGCTVKWQAEPTEFVCPCHDSKFAIDGTVIKGPAKDSLAGYEVKQEDDLILVKAR</sequence>
<reference evidence="8 9" key="1">
    <citation type="submission" date="2008-07" db="EMBL/GenBank/DDBJ databases">
        <authorList>
            <person name="Tandeau de Marsac N."/>
            <person name="Ferriera S."/>
            <person name="Johnson J."/>
            <person name="Kravitz S."/>
            <person name="Beeson K."/>
            <person name="Sutton G."/>
            <person name="Rogers Y.-H."/>
            <person name="Friedman R."/>
            <person name="Frazier M."/>
            <person name="Venter J.C."/>
        </authorList>
    </citation>
    <scope>NUCLEOTIDE SEQUENCE [LARGE SCALE GENOMIC DNA]</scope>
    <source>
        <strain evidence="8 9">PCC 7420</strain>
    </source>
</reference>
<dbReference type="STRING" id="118168.MC7420_628"/>
<evidence type="ECO:0000256" key="1">
    <source>
        <dbReference type="ARBA" id="ARBA00022714"/>
    </source>
</evidence>